<evidence type="ECO:0000313" key="7">
    <source>
        <dbReference type="EMBL" id="CAI9272559.1"/>
    </source>
</evidence>
<dbReference type="InterPro" id="IPR050655">
    <property type="entry name" value="Plant_B3_domain"/>
</dbReference>
<accession>A0AA35VPC9</accession>
<evidence type="ECO:0000256" key="4">
    <source>
        <dbReference type="ARBA" id="ARBA00023163"/>
    </source>
</evidence>
<dbReference type="PANTHER" id="PTHR31920:SF108">
    <property type="entry name" value="B3 DOMAIN-CONTAINING TRANSCRIPTION FACTOR VRN1-LIKE"/>
    <property type="match status" value="1"/>
</dbReference>
<dbReference type="AlphaFoldDB" id="A0AA35VPC9"/>
<dbReference type="Pfam" id="PF02362">
    <property type="entry name" value="B3"/>
    <property type="match status" value="2"/>
</dbReference>
<evidence type="ECO:0000313" key="8">
    <source>
        <dbReference type="Proteomes" id="UP001177003"/>
    </source>
</evidence>
<keyword evidence="5" id="KW-0539">Nucleus</keyword>
<dbReference type="Gene3D" id="2.40.330.10">
    <property type="entry name" value="DNA-binding pseudobarrel domain"/>
    <property type="match status" value="2"/>
</dbReference>
<dbReference type="CDD" id="cd10017">
    <property type="entry name" value="B3_DNA"/>
    <property type="match status" value="1"/>
</dbReference>
<protein>
    <recommendedName>
        <fullName evidence="6">TF-B3 domain-containing protein</fullName>
    </recommendedName>
</protein>
<evidence type="ECO:0000256" key="3">
    <source>
        <dbReference type="ARBA" id="ARBA00023125"/>
    </source>
</evidence>
<evidence type="ECO:0000256" key="1">
    <source>
        <dbReference type="ARBA" id="ARBA00004123"/>
    </source>
</evidence>
<proteinExistence type="predicted"/>
<keyword evidence="3" id="KW-0238">DNA-binding</keyword>
<feature type="domain" description="TF-B3" evidence="6">
    <location>
        <begin position="196"/>
        <end position="294"/>
    </location>
</feature>
<dbReference type="SUPFAM" id="SSF101936">
    <property type="entry name" value="DNA-binding pseudobarrel domain"/>
    <property type="match status" value="2"/>
</dbReference>
<keyword evidence="2" id="KW-0805">Transcription regulation</keyword>
<keyword evidence="4" id="KW-0804">Transcription</keyword>
<comment type="subcellular location">
    <subcellularLocation>
        <location evidence="1">Nucleus</location>
    </subcellularLocation>
</comment>
<dbReference type="GO" id="GO:0003677">
    <property type="term" value="F:DNA binding"/>
    <property type="evidence" value="ECO:0007669"/>
    <property type="project" value="UniProtKB-KW"/>
</dbReference>
<dbReference type="GO" id="GO:0005634">
    <property type="term" value="C:nucleus"/>
    <property type="evidence" value="ECO:0007669"/>
    <property type="project" value="UniProtKB-SubCell"/>
</dbReference>
<reference evidence="7" key="1">
    <citation type="submission" date="2023-04" db="EMBL/GenBank/DDBJ databases">
        <authorList>
            <person name="Vijverberg K."/>
            <person name="Xiong W."/>
            <person name="Schranz E."/>
        </authorList>
    </citation>
    <scope>NUCLEOTIDE SEQUENCE</scope>
</reference>
<evidence type="ECO:0000256" key="5">
    <source>
        <dbReference type="ARBA" id="ARBA00023242"/>
    </source>
</evidence>
<gene>
    <name evidence="7" type="ORF">LSALG_LOCUS12774</name>
</gene>
<dbReference type="SMART" id="SM01019">
    <property type="entry name" value="B3"/>
    <property type="match status" value="2"/>
</dbReference>
<feature type="domain" description="TF-B3" evidence="6">
    <location>
        <begin position="15"/>
        <end position="108"/>
    </location>
</feature>
<evidence type="ECO:0000259" key="6">
    <source>
        <dbReference type="PROSITE" id="PS50863"/>
    </source>
</evidence>
<name>A0AA35VPC9_LACSI</name>
<dbReference type="InterPro" id="IPR003340">
    <property type="entry name" value="B3_DNA-bd"/>
</dbReference>
<sequence length="295" mass="34239">MKSHRRLSLPENPVNFIKIILSDDTHSIGIRMPKKFTENHGKDLLERVILKVPNGDVWRVDLQKSGDEIWLKNGWWEFAEHYSLKYGHLLMFKYEGFSIFGVIVFDTSATEIVYPPMKKDPLRNSTKDVARNHPQEVKLTKPKTVKLEEETCSSSEDEKTRIKINVGGGCLRKRREDGRRAVERAKANFKSHKHFFIAYIQQSYVTASRGLPVGVEFRKKRWRGRKKHRKYLLKLVNDDGRPKTWEVIADDTRLHGAGWVEFVKDNGITFGDICVFELIHEHQNVLGVTILKCSP</sequence>
<dbReference type="InterPro" id="IPR015300">
    <property type="entry name" value="DNA-bd_pseudobarrel_sf"/>
</dbReference>
<keyword evidence="8" id="KW-1185">Reference proteome</keyword>
<dbReference type="Proteomes" id="UP001177003">
    <property type="component" value="Chromosome 2"/>
</dbReference>
<dbReference type="PANTHER" id="PTHR31920">
    <property type="entry name" value="B3 DOMAIN-CONTAINING"/>
    <property type="match status" value="1"/>
</dbReference>
<evidence type="ECO:0000256" key="2">
    <source>
        <dbReference type="ARBA" id="ARBA00023015"/>
    </source>
</evidence>
<dbReference type="PROSITE" id="PS50863">
    <property type="entry name" value="B3"/>
    <property type="match status" value="2"/>
</dbReference>
<dbReference type="EMBL" id="OX465078">
    <property type="protein sequence ID" value="CAI9272559.1"/>
    <property type="molecule type" value="Genomic_DNA"/>
</dbReference>
<organism evidence="7 8">
    <name type="scientific">Lactuca saligna</name>
    <name type="common">Willowleaf lettuce</name>
    <dbReference type="NCBI Taxonomy" id="75948"/>
    <lineage>
        <taxon>Eukaryota</taxon>
        <taxon>Viridiplantae</taxon>
        <taxon>Streptophyta</taxon>
        <taxon>Embryophyta</taxon>
        <taxon>Tracheophyta</taxon>
        <taxon>Spermatophyta</taxon>
        <taxon>Magnoliopsida</taxon>
        <taxon>eudicotyledons</taxon>
        <taxon>Gunneridae</taxon>
        <taxon>Pentapetalae</taxon>
        <taxon>asterids</taxon>
        <taxon>campanulids</taxon>
        <taxon>Asterales</taxon>
        <taxon>Asteraceae</taxon>
        <taxon>Cichorioideae</taxon>
        <taxon>Cichorieae</taxon>
        <taxon>Lactucinae</taxon>
        <taxon>Lactuca</taxon>
    </lineage>
</organism>